<dbReference type="OrthoDB" id="441412at2759"/>
<keyword evidence="8 10" id="KW-0472">Membrane</keyword>
<dbReference type="PANTHER" id="PTHR10110:SF86">
    <property type="entry name" value="SODIUM_HYDROGEN EXCHANGER 7"/>
    <property type="match status" value="1"/>
</dbReference>
<keyword evidence="4 10" id="KW-0812">Transmembrane</keyword>
<accession>B6ABP6</accession>
<evidence type="ECO:0000256" key="2">
    <source>
        <dbReference type="ARBA" id="ARBA00022448"/>
    </source>
</evidence>
<feature type="transmembrane region" description="Helical" evidence="10">
    <location>
        <begin position="51"/>
        <end position="68"/>
    </location>
</feature>
<keyword evidence="9" id="KW-0739">Sodium transport</keyword>
<comment type="subcellular location">
    <subcellularLocation>
        <location evidence="1">Cell membrane</location>
        <topology evidence="1">Multi-pass membrane protein</topology>
    </subcellularLocation>
</comment>
<keyword evidence="13" id="KW-1185">Reference proteome</keyword>
<evidence type="ECO:0000256" key="1">
    <source>
        <dbReference type="ARBA" id="ARBA00004651"/>
    </source>
</evidence>
<organism evidence="12 13">
    <name type="scientific">Cryptosporidium muris (strain RN66)</name>
    <dbReference type="NCBI Taxonomy" id="441375"/>
    <lineage>
        <taxon>Eukaryota</taxon>
        <taxon>Sar</taxon>
        <taxon>Alveolata</taxon>
        <taxon>Apicomplexa</taxon>
        <taxon>Conoidasida</taxon>
        <taxon>Coccidia</taxon>
        <taxon>Eucoccidiorida</taxon>
        <taxon>Eimeriorina</taxon>
        <taxon>Cryptosporidiidae</taxon>
        <taxon>Cryptosporidium</taxon>
    </lineage>
</organism>
<dbReference type="OMA" id="KNEAMEH"/>
<feature type="transmembrane region" description="Helical" evidence="10">
    <location>
        <begin position="377"/>
        <end position="396"/>
    </location>
</feature>
<dbReference type="GO" id="GO:0098719">
    <property type="term" value="P:sodium ion import across plasma membrane"/>
    <property type="evidence" value="ECO:0007669"/>
    <property type="project" value="TreeGrafter"/>
</dbReference>
<dbReference type="GO" id="GO:0015385">
    <property type="term" value="F:sodium:proton antiporter activity"/>
    <property type="evidence" value="ECO:0007669"/>
    <property type="project" value="InterPro"/>
</dbReference>
<feature type="transmembrane region" description="Helical" evidence="10">
    <location>
        <begin position="411"/>
        <end position="434"/>
    </location>
</feature>
<dbReference type="AlphaFoldDB" id="B6ABP6"/>
<dbReference type="STRING" id="441375.B6ABP6"/>
<keyword evidence="7" id="KW-0406">Ion transport</keyword>
<dbReference type="GeneID" id="6994885"/>
<dbReference type="PANTHER" id="PTHR10110">
    <property type="entry name" value="SODIUM/HYDROGEN EXCHANGER"/>
    <property type="match status" value="1"/>
</dbReference>
<dbReference type="GO" id="GO:0005886">
    <property type="term" value="C:plasma membrane"/>
    <property type="evidence" value="ECO:0007669"/>
    <property type="project" value="UniProtKB-SubCell"/>
</dbReference>
<feature type="transmembrane region" description="Helical" evidence="10">
    <location>
        <begin position="88"/>
        <end position="104"/>
    </location>
</feature>
<dbReference type="EMBL" id="DS989727">
    <property type="protein sequence ID" value="EEA05798.1"/>
    <property type="molecule type" value="Genomic_DNA"/>
</dbReference>
<dbReference type="Gene3D" id="6.10.140.1330">
    <property type="match status" value="1"/>
</dbReference>
<keyword evidence="3" id="KW-1003">Cell membrane</keyword>
<evidence type="ECO:0000256" key="6">
    <source>
        <dbReference type="ARBA" id="ARBA00023053"/>
    </source>
</evidence>
<dbReference type="VEuPathDB" id="CryptoDB:CMU_028080"/>
<feature type="transmembrane region" description="Helical" evidence="10">
    <location>
        <begin position="313"/>
        <end position="331"/>
    </location>
</feature>
<proteinExistence type="predicted"/>
<dbReference type="Proteomes" id="UP000001460">
    <property type="component" value="Unassembled WGS sequence"/>
</dbReference>
<evidence type="ECO:0000256" key="9">
    <source>
        <dbReference type="ARBA" id="ARBA00023201"/>
    </source>
</evidence>
<keyword evidence="5 10" id="KW-1133">Transmembrane helix</keyword>
<gene>
    <name evidence="12" type="ORF">CMU_028080</name>
</gene>
<feature type="transmembrane region" description="Helical" evidence="10">
    <location>
        <begin position="116"/>
        <end position="138"/>
    </location>
</feature>
<dbReference type="RefSeq" id="XP_002140147.1">
    <property type="nucleotide sequence ID" value="XM_002140111.1"/>
</dbReference>
<evidence type="ECO:0000256" key="10">
    <source>
        <dbReference type="SAM" id="Phobius"/>
    </source>
</evidence>
<dbReference type="eggNOG" id="KOG1965">
    <property type="taxonomic scope" value="Eukaryota"/>
</dbReference>
<feature type="transmembrane region" description="Helical" evidence="10">
    <location>
        <begin position="251"/>
        <end position="269"/>
    </location>
</feature>
<feature type="transmembrane region" description="Helical" evidence="10">
    <location>
        <begin position="275"/>
        <end position="293"/>
    </location>
</feature>
<dbReference type="InterPro" id="IPR006153">
    <property type="entry name" value="Cation/H_exchanger_TM"/>
</dbReference>
<evidence type="ECO:0000256" key="3">
    <source>
        <dbReference type="ARBA" id="ARBA00022475"/>
    </source>
</evidence>
<feature type="transmembrane region" description="Helical" evidence="10">
    <location>
        <begin position="343"/>
        <end position="365"/>
    </location>
</feature>
<evidence type="ECO:0000313" key="13">
    <source>
        <dbReference type="Proteomes" id="UP000001460"/>
    </source>
</evidence>
<evidence type="ECO:0000256" key="7">
    <source>
        <dbReference type="ARBA" id="ARBA00023065"/>
    </source>
</evidence>
<feature type="transmembrane region" description="Helical" evidence="10">
    <location>
        <begin position="17"/>
        <end position="39"/>
    </location>
</feature>
<keyword evidence="6" id="KW-0915">Sodium</keyword>
<dbReference type="GO" id="GO:0015386">
    <property type="term" value="F:potassium:proton antiporter activity"/>
    <property type="evidence" value="ECO:0007669"/>
    <property type="project" value="TreeGrafter"/>
</dbReference>
<feature type="transmembrane region" description="Helical" evidence="10">
    <location>
        <begin position="221"/>
        <end position="244"/>
    </location>
</feature>
<dbReference type="Pfam" id="PF00999">
    <property type="entry name" value="Na_H_Exchanger"/>
    <property type="match status" value="1"/>
</dbReference>
<dbReference type="GO" id="GO:0051453">
    <property type="term" value="P:regulation of intracellular pH"/>
    <property type="evidence" value="ECO:0007669"/>
    <property type="project" value="TreeGrafter"/>
</dbReference>
<dbReference type="InterPro" id="IPR018422">
    <property type="entry name" value="Cation/H_exchanger_CPA1"/>
</dbReference>
<evidence type="ECO:0000259" key="11">
    <source>
        <dbReference type="Pfam" id="PF00999"/>
    </source>
</evidence>
<protein>
    <submittedName>
        <fullName evidence="12">Sodium/hydrogen exchanger family protein</fullName>
    </submittedName>
</protein>
<name>B6ABP6_CRYMR</name>
<evidence type="ECO:0000256" key="8">
    <source>
        <dbReference type="ARBA" id="ARBA00023136"/>
    </source>
</evidence>
<evidence type="ECO:0000256" key="5">
    <source>
        <dbReference type="ARBA" id="ARBA00022989"/>
    </source>
</evidence>
<reference evidence="12" key="1">
    <citation type="submission" date="2008-06" db="EMBL/GenBank/DDBJ databases">
        <authorList>
            <person name="Lorenzi H."/>
            <person name="Inman J."/>
            <person name="Miller J."/>
            <person name="Schobel S."/>
            <person name="Amedeo P."/>
            <person name="Caler E.V."/>
            <person name="da Silva J."/>
        </authorList>
    </citation>
    <scope>NUCLEOTIDE SEQUENCE [LARGE SCALE GENOMIC DNA]</scope>
    <source>
        <strain evidence="12">RN66</strain>
    </source>
</reference>
<sequence>MTLDMNELLPPEISGELVMTIVCVFGICVLSSAILEALFGNKTLINGKFRVPLTVALFAYGIALDYVLRSFDFGIMSLAIRKAEGIHPNIIFTVLLPICLYESSSQLSYHIFKRNLMSSVLLALPGVIVSMILTAVYMRYVVGGVFDWTCAFLISSVLSATDPVAVIASLHQLNAPEKLASLVDGEALLNDGAAVVFFQVCKNILINRTLVSSVIFTSSWIFIRCAIGGPLLGIIFGGSVYLLFRFIRSPSDVQVIVVITAVYTLFLVSELIHSSGVLAVVVYGLFMSSRGAILFKPKTQEIHHTIINFLSKLGNNMIFLLAGIVSARLFRPYITNISMLCNLILLFFAISIVRGIMVLVLLPLLSRIGYGLTMKEAIILIWGGLRGGVSLALAMSLESEDYLDNELRGQITFYVAGTVLLTLLINGTTVELIYKKLQLYKTPKFHRLFFSKVMKSIDEEYKNVCKQQLNNHWFFQAHPGLLELCNTFIPKLGNSEMTESGDIILCDLPEVATFLQNVKNTTISFVTQAPPIPDNISKESLIKQRTISCLTRTDDMEDSIFEDALKLKNIRSSILGIDLSEPITTIDSNNILNFSRNHSNLIHPKDEFSDNSSIQRSSLGSNFGRVKIGRQIYIGHMVLNTVWQFYDLLFHDHIISGSALVVLKRAISKALYVCDELNSPIHYSFTSEWNSIKDDLWCYSNMNGTNENLYSDSLFDHGNTFNKHWGSHFCSPLLGNYKKILQNSLQFRDVEVLMSFVSARFHLLTPDFQELQSYLGYGSIQLFQNQIIEAQQYLEALSTSPEQYNTAVSHIAVNILFNAKNEAMEHLVKSRLLLDEDEEKLVDLCEDRRFLLSSSLSREVISTDYDIGN</sequence>
<evidence type="ECO:0000313" key="12">
    <source>
        <dbReference type="EMBL" id="EEA05798.1"/>
    </source>
</evidence>
<evidence type="ECO:0000256" key="4">
    <source>
        <dbReference type="ARBA" id="ARBA00022692"/>
    </source>
</evidence>
<feature type="domain" description="Cation/H+ exchanger transmembrane" evidence="11">
    <location>
        <begin position="46"/>
        <end position="435"/>
    </location>
</feature>
<keyword evidence="2" id="KW-0813">Transport</keyword>